<gene>
    <name evidence="2" type="ORF">EOW66_19980</name>
</gene>
<feature type="transmembrane region" description="Helical" evidence="1">
    <location>
        <begin position="20"/>
        <end position="41"/>
    </location>
</feature>
<keyword evidence="1" id="KW-0812">Transmembrane</keyword>
<comment type="caution">
    <text evidence="2">The sequence shown here is derived from an EMBL/GenBank/DDBJ whole genome shotgun (WGS) entry which is preliminary data.</text>
</comment>
<evidence type="ECO:0008006" key="4">
    <source>
        <dbReference type="Google" id="ProtNLM"/>
    </source>
</evidence>
<keyword evidence="1" id="KW-0472">Membrane</keyword>
<proteinExistence type="predicted"/>
<accession>A0A443LD65</accession>
<reference evidence="2" key="2">
    <citation type="submission" date="2019-01" db="EMBL/GenBank/DDBJ databases">
        <authorList>
            <person name="Li Y."/>
        </authorList>
    </citation>
    <scope>NUCLEOTIDE SEQUENCE [LARGE SCALE GENOMIC DNA]</scope>
    <source>
        <strain evidence="2">CGMCC 1.12963</strain>
    </source>
</reference>
<keyword evidence="1" id="KW-1133">Transmembrane helix</keyword>
<reference evidence="2" key="1">
    <citation type="submission" date="2019-01" db="EMBL/GenBank/DDBJ databases">
        <title>Sinorhodobacter populi sp. nov. isolated from the symptomatic bark tissue of Populus euramericana canker.</title>
        <authorList>
            <person name="Xu G."/>
        </authorList>
    </citation>
    <scope>NUCLEOTIDE SEQUENCE [LARGE SCALE GENOMIC DNA]</scope>
    <source>
        <strain evidence="2">CGMCC 1.12963</strain>
    </source>
</reference>
<dbReference type="AlphaFoldDB" id="A0A443LD65"/>
<protein>
    <recommendedName>
        <fullName evidence="4">Pilus assembly protein</fullName>
    </recommendedName>
</protein>
<dbReference type="EMBL" id="SAVA01000022">
    <property type="protein sequence ID" value="RWR47048.1"/>
    <property type="molecule type" value="Genomic_DNA"/>
</dbReference>
<keyword evidence="3" id="KW-1185">Reference proteome</keyword>
<sequence>MQKVHHRLRRLRSEEGAVTIDWVVLTALLVSLGMIVGTMVWGPTESAGDRVADYILAQTTLVPEH</sequence>
<evidence type="ECO:0000313" key="2">
    <source>
        <dbReference type="EMBL" id="RWR47048.1"/>
    </source>
</evidence>
<organism evidence="2 3">
    <name type="scientific">Paenirhodobacter huangdaonensis</name>
    <dbReference type="NCBI Taxonomy" id="2501515"/>
    <lineage>
        <taxon>Bacteria</taxon>
        <taxon>Pseudomonadati</taxon>
        <taxon>Pseudomonadota</taxon>
        <taxon>Alphaproteobacteria</taxon>
        <taxon>Rhodobacterales</taxon>
        <taxon>Rhodobacter group</taxon>
        <taxon>Paenirhodobacter</taxon>
    </lineage>
</organism>
<evidence type="ECO:0000313" key="3">
    <source>
        <dbReference type="Proteomes" id="UP000288071"/>
    </source>
</evidence>
<dbReference type="Proteomes" id="UP000288071">
    <property type="component" value="Unassembled WGS sequence"/>
</dbReference>
<name>A0A443LD65_9RHOB</name>
<evidence type="ECO:0000256" key="1">
    <source>
        <dbReference type="SAM" id="Phobius"/>
    </source>
</evidence>